<dbReference type="GO" id="GO:0005886">
    <property type="term" value="C:plasma membrane"/>
    <property type="evidence" value="ECO:0000318"/>
    <property type="project" value="GO_Central"/>
</dbReference>
<dbReference type="PANTHER" id="PTHR24112:SF64">
    <property type="entry name" value="CHROMOSOME UNDETERMINED SCAFFOLD_46, WHOLE GENOME SHOTGUN SEQUENCE"/>
    <property type="match status" value="1"/>
</dbReference>
<reference evidence="2" key="1">
    <citation type="submission" date="2006-10" db="EMBL/GenBank/DDBJ databases">
        <authorList>
            <person name="Amadeo P."/>
            <person name="Zhao Q."/>
            <person name="Wortman J."/>
            <person name="Fraser-Liggett C."/>
            <person name="Carlton J."/>
        </authorList>
    </citation>
    <scope>NUCLEOTIDE SEQUENCE</scope>
    <source>
        <strain evidence="2">G3</strain>
    </source>
</reference>
<keyword evidence="3" id="KW-1185">Reference proteome</keyword>
<sequence length="883" mass="102144">MEVNQRLLESLPNPPDALIEPILFIRKVEKPKENGKVGHRIFLATIYGAYLYKSKFLTKKIQFDTLIPWDRVREIYSPAENEIILKYSDQTFHCRDQAYRIMLTQIMKNLVNVFLMSELPMFKSDQYIPSPDYMDKYYPQYKRFLFKCRANDRIPTPEFLQSFNKYTQDIKNNSVIAFNIGEIAGFEPYADLIFESLDVCNFIKILIIPETTEHNLWTPLANFIRRTNFITSIEIFDKISDGFNSFLQAIIQNPNSKIQSLLFNKSKVTSKQVSLLIELMRMKPIIQLGFNESVDNFYPIIKVFANNNQFQALRSLTITHVKGASAKNAIQHLPRLIKLDFSYNDVDITPTIKEIANTKNCRIREIYCDSNYCKMKPPRKMKLPKKFDKFIGTNIKWFGNNLLSFINIFSHNSMNPDLNVVIDLSNADIETEAKLVLFEKISKYPIPNLFAFKWEENPLHQGFFDFLAACKKLKYLSLSGCFSISDNSMDPFLKFISSNKTIKKLVVQGRENKKIGVAVGRILDGLVDKRIQLLDISNQCIQDDIFPLLKKFLDKNFYLESLYLDQNQFQNPDDWRDFVKYLKGRHIKMLVQLPHNDLKDLNGPIKRFKKRDLREFIADLKIISCYDKYSDKRIGRKMTKSVSFTKEDIEKAMSRSSSQPELSQSSKGNEEEDENSMDEIAKKMKDESEGGDSEENDDNQKSSSSDEEDAENQPIPKPQLPQSPQTPFKLPPPPSSQSPPPQIQRTIPPPPSSQSLPPQFSRSPPSSPQRMPIAMPSSPQRNRMMMPPPPHQSPQKPMMPMPPSQIQQNRMPAPPQQQYQQRKVVNYRNVGGVSWENVELGFINDSIWARNYKLSPADSSAVITQLFNREFALQRLSVALRRK</sequence>
<gene>
    <name evidence="2" type="ORF">TVAG_278450</name>
</gene>
<dbReference type="SMART" id="SM00367">
    <property type="entry name" value="LRR_CC"/>
    <property type="match status" value="1"/>
</dbReference>
<dbReference type="Gene3D" id="3.80.10.10">
    <property type="entry name" value="Ribonuclease Inhibitor"/>
    <property type="match status" value="1"/>
</dbReference>
<dbReference type="InterPro" id="IPR051279">
    <property type="entry name" value="PP1-Reg/Actin-Interact_Protein"/>
</dbReference>
<dbReference type="Proteomes" id="UP000001542">
    <property type="component" value="Unassembled WGS sequence"/>
</dbReference>
<dbReference type="GO" id="GO:0030027">
    <property type="term" value="C:lamellipodium"/>
    <property type="evidence" value="ECO:0000318"/>
    <property type="project" value="GO_Central"/>
</dbReference>
<dbReference type="KEGG" id="tva:4774086"/>
<feature type="compositionally biased region" description="Basic and acidic residues" evidence="1">
    <location>
        <begin position="679"/>
        <end position="688"/>
    </location>
</feature>
<feature type="region of interest" description="Disordered" evidence="1">
    <location>
        <begin position="649"/>
        <end position="811"/>
    </location>
</feature>
<evidence type="ECO:0000256" key="1">
    <source>
        <dbReference type="SAM" id="MobiDB-lite"/>
    </source>
</evidence>
<dbReference type="VEuPathDB" id="TrichDB:TVAGG3_0438200"/>
<name>A2DU86_TRIV3</name>
<feature type="compositionally biased region" description="Pro residues" evidence="1">
    <location>
        <begin position="786"/>
        <end position="803"/>
    </location>
</feature>
<dbReference type="AlphaFoldDB" id="A2DU86"/>
<dbReference type="GO" id="GO:0034315">
    <property type="term" value="P:regulation of Arp2/3 complex-mediated actin nucleation"/>
    <property type="evidence" value="ECO:0000318"/>
    <property type="project" value="GO_Central"/>
</dbReference>
<protein>
    <submittedName>
        <fullName evidence="2">Leucine Rich Repeat family protein</fullName>
    </submittedName>
</protein>
<dbReference type="InParanoid" id="A2DU86"/>
<dbReference type="VEuPathDB" id="TrichDB:TVAG_278450"/>
<proteinExistence type="predicted"/>
<dbReference type="GO" id="GO:0016477">
    <property type="term" value="P:cell migration"/>
    <property type="evidence" value="ECO:0000318"/>
    <property type="project" value="GO_Central"/>
</dbReference>
<dbReference type="InterPro" id="IPR032675">
    <property type="entry name" value="LRR_dom_sf"/>
</dbReference>
<evidence type="ECO:0000313" key="2">
    <source>
        <dbReference type="EMBL" id="EAY16079.1"/>
    </source>
</evidence>
<feature type="compositionally biased region" description="Low complexity" evidence="1">
    <location>
        <begin position="753"/>
        <end position="764"/>
    </location>
</feature>
<feature type="compositionally biased region" description="Low complexity" evidence="1">
    <location>
        <begin position="654"/>
        <end position="666"/>
    </location>
</feature>
<dbReference type="InterPro" id="IPR006553">
    <property type="entry name" value="Leu-rich_rpt_Cys-con_subtyp"/>
</dbReference>
<reference evidence="2" key="2">
    <citation type="journal article" date="2007" name="Science">
        <title>Draft genome sequence of the sexually transmitted pathogen Trichomonas vaginalis.</title>
        <authorList>
            <person name="Carlton J.M."/>
            <person name="Hirt R.P."/>
            <person name="Silva J.C."/>
            <person name="Delcher A.L."/>
            <person name="Schatz M."/>
            <person name="Zhao Q."/>
            <person name="Wortman J.R."/>
            <person name="Bidwell S.L."/>
            <person name="Alsmark U.C.M."/>
            <person name="Besteiro S."/>
            <person name="Sicheritz-Ponten T."/>
            <person name="Noel C.J."/>
            <person name="Dacks J.B."/>
            <person name="Foster P.G."/>
            <person name="Simillion C."/>
            <person name="Van de Peer Y."/>
            <person name="Miranda-Saavedra D."/>
            <person name="Barton G.J."/>
            <person name="Westrop G.D."/>
            <person name="Mueller S."/>
            <person name="Dessi D."/>
            <person name="Fiori P.L."/>
            <person name="Ren Q."/>
            <person name="Paulsen I."/>
            <person name="Zhang H."/>
            <person name="Bastida-Corcuera F.D."/>
            <person name="Simoes-Barbosa A."/>
            <person name="Brown M.T."/>
            <person name="Hayes R.D."/>
            <person name="Mukherjee M."/>
            <person name="Okumura C.Y."/>
            <person name="Schneider R."/>
            <person name="Smith A.J."/>
            <person name="Vanacova S."/>
            <person name="Villalvazo M."/>
            <person name="Haas B.J."/>
            <person name="Pertea M."/>
            <person name="Feldblyum T.V."/>
            <person name="Utterback T.R."/>
            <person name="Shu C.L."/>
            <person name="Osoegawa K."/>
            <person name="de Jong P.J."/>
            <person name="Hrdy I."/>
            <person name="Horvathova L."/>
            <person name="Zubacova Z."/>
            <person name="Dolezal P."/>
            <person name="Malik S.B."/>
            <person name="Logsdon J.M. Jr."/>
            <person name="Henze K."/>
            <person name="Gupta A."/>
            <person name="Wang C.C."/>
            <person name="Dunne R.L."/>
            <person name="Upcroft J.A."/>
            <person name="Upcroft P."/>
            <person name="White O."/>
            <person name="Salzberg S.L."/>
            <person name="Tang P."/>
            <person name="Chiu C.-H."/>
            <person name="Lee Y.-S."/>
            <person name="Embley T.M."/>
            <person name="Coombs G.H."/>
            <person name="Mottram J.C."/>
            <person name="Tachezy J."/>
            <person name="Fraser-Liggett C.M."/>
            <person name="Johnson P.J."/>
        </authorList>
    </citation>
    <scope>NUCLEOTIDE SEQUENCE [LARGE SCALE GENOMIC DNA]</scope>
    <source>
        <strain evidence="2">G3</strain>
    </source>
</reference>
<feature type="compositionally biased region" description="Pro residues" evidence="1">
    <location>
        <begin position="729"/>
        <end position="752"/>
    </location>
</feature>
<accession>A2DU86</accession>
<organism evidence="2 3">
    <name type="scientific">Trichomonas vaginalis (strain ATCC PRA-98 / G3)</name>
    <dbReference type="NCBI Taxonomy" id="412133"/>
    <lineage>
        <taxon>Eukaryota</taxon>
        <taxon>Metamonada</taxon>
        <taxon>Parabasalia</taxon>
        <taxon>Trichomonadida</taxon>
        <taxon>Trichomonadidae</taxon>
        <taxon>Trichomonas</taxon>
    </lineage>
</organism>
<dbReference type="EMBL" id="DS113247">
    <property type="protein sequence ID" value="EAY16079.1"/>
    <property type="molecule type" value="Genomic_DNA"/>
</dbReference>
<evidence type="ECO:0000313" key="3">
    <source>
        <dbReference type="Proteomes" id="UP000001542"/>
    </source>
</evidence>
<dbReference type="SUPFAM" id="SSF52047">
    <property type="entry name" value="RNI-like"/>
    <property type="match status" value="1"/>
</dbReference>
<feature type="compositionally biased region" description="Low complexity" evidence="1">
    <location>
        <begin position="775"/>
        <end position="785"/>
    </location>
</feature>
<dbReference type="RefSeq" id="XP_001328302.1">
    <property type="nucleotide sequence ID" value="XM_001328267.1"/>
</dbReference>
<dbReference type="PANTHER" id="PTHR24112">
    <property type="entry name" value="LEUCINE-RICH REPEAT, ISOFORM F-RELATED"/>
    <property type="match status" value="1"/>
</dbReference>